<evidence type="ECO:0000313" key="3">
    <source>
        <dbReference type="EMBL" id="CPR10833.1"/>
    </source>
</evidence>
<dbReference type="InterPro" id="IPR013228">
    <property type="entry name" value="PE-PPE_C"/>
</dbReference>
<protein>
    <submittedName>
        <fullName evidence="3">PE-PPE domain-containing protein</fullName>
    </submittedName>
</protein>
<accession>A0A0U0W7E6</accession>
<proteinExistence type="predicted"/>
<reference evidence="3 4" key="1">
    <citation type="submission" date="2015-03" db="EMBL/GenBank/DDBJ databases">
        <authorList>
            <person name="Murphy D."/>
        </authorList>
    </citation>
    <scope>NUCLEOTIDE SEQUENCE [LARGE SCALE GENOMIC DNA]</scope>
    <source>
        <strain evidence="3 4">DSM 44277</strain>
    </source>
</reference>
<dbReference type="InterPro" id="IPR029058">
    <property type="entry name" value="AB_hydrolase_fold"/>
</dbReference>
<gene>
    <name evidence="3" type="ORF">BN971_02104</name>
</gene>
<feature type="signal peptide" evidence="1">
    <location>
        <begin position="1"/>
        <end position="21"/>
    </location>
</feature>
<evidence type="ECO:0000313" key="4">
    <source>
        <dbReference type="Proteomes" id="UP000198875"/>
    </source>
</evidence>
<feature type="domain" description="PE-PPE" evidence="2">
    <location>
        <begin position="65"/>
        <end position="286"/>
    </location>
</feature>
<dbReference type="Pfam" id="PF08237">
    <property type="entry name" value="PE-PPE"/>
    <property type="match status" value="1"/>
</dbReference>
<dbReference type="Proteomes" id="UP000198875">
    <property type="component" value="Unassembled WGS sequence"/>
</dbReference>
<evidence type="ECO:0000256" key="1">
    <source>
        <dbReference type="SAM" id="SignalP"/>
    </source>
</evidence>
<name>A0A0U0W7E6_MYCBE</name>
<feature type="chain" id="PRO_5038334940" evidence="1">
    <location>
        <begin position="22"/>
        <end position="369"/>
    </location>
</feature>
<dbReference type="EMBL" id="CSTD01000002">
    <property type="protein sequence ID" value="CPR10833.1"/>
    <property type="molecule type" value="Genomic_DNA"/>
</dbReference>
<sequence length="369" mass="38340" precursor="true">MSRWFAHTVAAGMLTSAAVFGGGAATADTALIVPGTAPSPYGPLRSLYHFKPSMQPEIDANYYSPDAVRRVVPYPGSFWPVTGLNSPTVNSSVNTGTSNLDAAIRSTSGPISVAGLSQGTLALDREQARLAMDPSAPPSDRLTFIKAGDPNNLLSKAFGPGTHVPIIDYTVPPPVESQYRTINIVGQYDPFSDPPNHPGNLLADLNAILAAGYYGHSATAFSDPARVAPWDITTTTNSLGGTTTTYFIRNAELPLARALVDLASLPPEEAGRVDATLRPLIDRAYDPGPAHNPVQLINGVAHIPSISPAIGVPIQATMAGVNATTSAVTVANVARDALPASAAGPKIGPKLIPGHGLLPTVVRLLLKGK</sequence>
<dbReference type="AlphaFoldDB" id="A0A0U0W7E6"/>
<organism evidence="3 4">
    <name type="scientific">Mycobacterium bohemicum DSM 44277</name>
    <dbReference type="NCBI Taxonomy" id="1236609"/>
    <lineage>
        <taxon>Bacteria</taxon>
        <taxon>Bacillati</taxon>
        <taxon>Actinomycetota</taxon>
        <taxon>Actinomycetes</taxon>
        <taxon>Mycobacteriales</taxon>
        <taxon>Mycobacteriaceae</taxon>
        <taxon>Mycobacterium</taxon>
    </lineage>
</organism>
<keyword evidence="1" id="KW-0732">Signal</keyword>
<dbReference type="Gene3D" id="3.40.50.1820">
    <property type="entry name" value="alpha/beta hydrolase"/>
    <property type="match status" value="1"/>
</dbReference>
<evidence type="ECO:0000259" key="2">
    <source>
        <dbReference type="Pfam" id="PF08237"/>
    </source>
</evidence>